<name>A0A2P4YY17_9CRYT</name>
<reference evidence="1 2" key="1">
    <citation type="submission" date="2014-04" db="EMBL/GenBank/DDBJ databases">
        <title>Comparative Genomics of Cryptosporidium Species.</title>
        <authorList>
            <person name="Silva J.C."/>
            <person name="Su Q."/>
            <person name="Chalmers R."/>
            <person name="Chibucos M.C."/>
            <person name="Elwin K."/>
            <person name="Godinez A."/>
            <person name="Guo F."/>
            <person name="Huynh K."/>
            <person name="Orvis J."/>
            <person name="Ott S."/>
            <person name="Sadzewicz L."/>
            <person name="Sengamalay N."/>
            <person name="Shetty A."/>
            <person name="Sun M."/>
            <person name="Tallon L."/>
            <person name="Xiao L."/>
            <person name="Zhang H."/>
            <person name="Fraser C.M."/>
            <person name="Zhu G."/>
            <person name="Kissinger J."/>
            <person name="Widmer G."/>
        </authorList>
    </citation>
    <scope>NUCLEOTIDE SEQUENCE [LARGE SCALE GENOMIC DNA]</scope>
    <source>
        <strain evidence="1 2">UKMEL1</strain>
    </source>
</reference>
<evidence type="ECO:0000313" key="1">
    <source>
        <dbReference type="EMBL" id="POM82699.1"/>
    </source>
</evidence>
<dbReference type="VEuPathDB" id="CryptoDB:CmeUKMEL1_03700"/>
<organism evidence="1 2">
    <name type="scientific">Cryptosporidium meleagridis</name>
    <dbReference type="NCBI Taxonomy" id="93969"/>
    <lineage>
        <taxon>Eukaryota</taxon>
        <taxon>Sar</taxon>
        <taxon>Alveolata</taxon>
        <taxon>Apicomplexa</taxon>
        <taxon>Conoidasida</taxon>
        <taxon>Coccidia</taxon>
        <taxon>Eucoccidiorida</taxon>
        <taxon>Eimeriorina</taxon>
        <taxon>Cryptosporidiidae</taxon>
        <taxon>Cryptosporidium</taxon>
    </lineage>
</organism>
<comment type="caution">
    <text evidence="1">The sequence shown here is derived from an EMBL/GenBank/DDBJ whole genome shotgun (WGS) entry which is preliminary data.</text>
</comment>
<accession>A0A2P4YY17</accession>
<dbReference type="Proteomes" id="UP000236928">
    <property type="component" value="Unassembled WGS sequence"/>
</dbReference>
<keyword evidence="2" id="KW-1185">Reference proteome</keyword>
<dbReference type="AlphaFoldDB" id="A0A2P4YY17"/>
<sequence>MIIDEPVELVSHIKAIFHFLGGINVVNTNDGTDISIMKVGLEDRNTSKDDSVSLALIEERINNIQGTDPKLKLMISKMLPKLLSRCIHEQGRLHEDGRVIYFSFDEFIDSLREECKLLELE</sequence>
<dbReference type="EMBL" id="JIBK01000005">
    <property type="protein sequence ID" value="POM82699.1"/>
    <property type="molecule type" value="Genomic_DNA"/>
</dbReference>
<gene>
    <name evidence="1" type="ORF">CmeUKMEL1_03700</name>
</gene>
<dbReference type="OrthoDB" id="343768at2759"/>
<protein>
    <submittedName>
        <fullName evidence="1">Uncharacterized protein</fullName>
    </submittedName>
</protein>
<proteinExistence type="predicted"/>
<evidence type="ECO:0000313" key="2">
    <source>
        <dbReference type="Proteomes" id="UP000236928"/>
    </source>
</evidence>